<dbReference type="STRING" id="392484.LP43_2253"/>
<accession>A0A0A0BDB1</accession>
<gene>
    <name evidence="2" type="ORF">LP43_2253</name>
</gene>
<dbReference type="InterPro" id="IPR012349">
    <property type="entry name" value="Split_barrel_FMN-bd"/>
</dbReference>
<dbReference type="SUPFAM" id="SSF50475">
    <property type="entry name" value="FMN-binding split barrel"/>
    <property type="match status" value="1"/>
</dbReference>
<name>A0A0A0BDB1_9GAMM</name>
<dbReference type="EMBL" id="JRQD01000006">
    <property type="protein sequence ID" value="KGM05941.1"/>
    <property type="molecule type" value="Genomic_DNA"/>
</dbReference>
<feature type="domain" description="Pyridoxamine 5'-phosphate oxidase N-terminal" evidence="1">
    <location>
        <begin position="35"/>
        <end position="133"/>
    </location>
</feature>
<proteinExistence type="predicted"/>
<organism evidence="2 3">
    <name type="scientific">Methylophaga thiooxydans</name>
    <dbReference type="NCBI Taxonomy" id="392484"/>
    <lineage>
        <taxon>Bacteria</taxon>
        <taxon>Pseudomonadati</taxon>
        <taxon>Pseudomonadota</taxon>
        <taxon>Gammaproteobacteria</taxon>
        <taxon>Thiotrichales</taxon>
        <taxon>Piscirickettsiaceae</taxon>
        <taxon>Methylophaga</taxon>
    </lineage>
</organism>
<evidence type="ECO:0000313" key="3">
    <source>
        <dbReference type="Proteomes" id="UP000029999"/>
    </source>
</evidence>
<reference evidence="2 3" key="1">
    <citation type="submission" date="2014-09" db="EMBL/GenBank/DDBJ databases">
        <authorList>
            <person name="Grob C."/>
            <person name="Taubert M."/>
            <person name="Howat A.M."/>
            <person name="Burns O.J."/>
            <person name="Dixon J.L."/>
            <person name="Chen Y."/>
            <person name="Murrell J.C."/>
        </authorList>
    </citation>
    <scope>NUCLEOTIDE SEQUENCE [LARGE SCALE GENOMIC DNA]</scope>
    <source>
        <strain evidence="2">L4</strain>
    </source>
</reference>
<evidence type="ECO:0000313" key="2">
    <source>
        <dbReference type="EMBL" id="KGM05941.1"/>
    </source>
</evidence>
<dbReference type="Gene3D" id="2.30.110.10">
    <property type="entry name" value="Electron Transport, Fmn-binding Protein, Chain A"/>
    <property type="match status" value="1"/>
</dbReference>
<protein>
    <submittedName>
        <fullName evidence="2">Pyridoxamine 5'-phosphate oxidase-related, FMN-binding</fullName>
    </submittedName>
</protein>
<dbReference type="PANTHER" id="PTHR42815:SF2">
    <property type="entry name" value="FAD-BINDING, PUTATIVE (AFU_ORTHOLOGUE AFUA_6G07600)-RELATED"/>
    <property type="match status" value="1"/>
</dbReference>
<sequence>MQDLYGKQHRALQQDFETEKLADAVHSNIVATEIGEEHRGFIESRDMFFLSTIDHRGYPTCSHKGGSPGFLKIVDSKTLAFPSFDGNGMYLSMGNISLNNQVGLLLIDFETPNRFRIHGNASIHRDEESLKMFQGAEMVVFVDIVEIFVNCARYIHRYKRVASAKHVPHENEPVELPHWKRIDGLQESLPARDKHIADTLGGTITPEQYSDMLNKGET</sequence>
<comment type="caution">
    <text evidence="2">The sequence shown here is derived from an EMBL/GenBank/DDBJ whole genome shotgun (WGS) entry which is preliminary data.</text>
</comment>
<dbReference type="InterPro" id="IPR011576">
    <property type="entry name" value="Pyridox_Oxase_N"/>
</dbReference>
<dbReference type="Proteomes" id="UP000029999">
    <property type="component" value="Unassembled WGS sequence"/>
</dbReference>
<dbReference type="PANTHER" id="PTHR42815">
    <property type="entry name" value="FAD-BINDING, PUTATIVE (AFU_ORTHOLOGUE AFUA_6G07600)-RELATED"/>
    <property type="match status" value="1"/>
</dbReference>
<dbReference type="RefSeq" id="WP_036315363.1">
    <property type="nucleotide sequence ID" value="NZ_JRQD01000006.1"/>
</dbReference>
<evidence type="ECO:0000259" key="1">
    <source>
        <dbReference type="Pfam" id="PF01243"/>
    </source>
</evidence>
<dbReference type="Pfam" id="PF01243">
    <property type="entry name" value="PNPOx_N"/>
    <property type="match status" value="1"/>
</dbReference>
<dbReference type="AlphaFoldDB" id="A0A0A0BDB1"/>